<dbReference type="Proteomes" id="UP000324222">
    <property type="component" value="Unassembled WGS sequence"/>
</dbReference>
<dbReference type="InterPro" id="IPR042635">
    <property type="entry name" value="MEGF10/SREC1/2-like"/>
</dbReference>
<accession>A0A5B7DSM9</accession>
<proteinExistence type="predicted"/>
<reference evidence="2 3" key="1">
    <citation type="submission" date="2019-05" db="EMBL/GenBank/DDBJ databases">
        <title>Another draft genome of Portunus trituberculatus and its Hox gene families provides insights of decapod evolution.</title>
        <authorList>
            <person name="Jeong J.-H."/>
            <person name="Song I."/>
            <person name="Kim S."/>
            <person name="Choi T."/>
            <person name="Kim D."/>
            <person name="Ryu S."/>
            <person name="Kim W."/>
        </authorList>
    </citation>
    <scope>NUCLEOTIDE SEQUENCE [LARGE SCALE GENOMIC DNA]</scope>
    <source>
        <tissue evidence="2">Muscle</tissue>
    </source>
</reference>
<name>A0A5B7DSM9_PORTR</name>
<gene>
    <name evidence="2" type="primary">Megf6_2</name>
    <name evidence="2" type="ORF">E2C01_017003</name>
</gene>
<keyword evidence="1" id="KW-0245">EGF-like domain</keyword>
<keyword evidence="3" id="KW-1185">Reference proteome</keyword>
<organism evidence="2 3">
    <name type="scientific">Portunus trituberculatus</name>
    <name type="common">Swimming crab</name>
    <name type="synonym">Neptunus trituberculatus</name>
    <dbReference type="NCBI Taxonomy" id="210409"/>
    <lineage>
        <taxon>Eukaryota</taxon>
        <taxon>Metazoa</taxon>
        <taxon>Ecdysozoa</taxon>
        <taxon>Arthropoda</taxon>
        <taxon>Crustacea</taxon>
        <taxon>Multicrustacea</taxon>
        <taxon>Malacostraca</taxon>
        <taxon>Eumalacostraca</taxon>
        <taxon>Eucarida</taxon>
        <taxon>Decapoda</taxon>
        <taxon>Pleocyemata</taxon>
        <taxon>Brachyura</taxon>
        <taxon>Eubrachyura</taxon>
        <taxon>Portunoidea</taxon>
        <taxon>Portunidae</taxon>
        <taxon>Portuninae</taxon>
        <taxon>Portunus</taxon>
    </lineage>
</organism>
<evidence type="ECO:0000256" key="1">
    <source>
        <dbReference type="ARBA" id="ARBA00022536"/>
    </source>
</evidence>
<dbReference type="EMBL" id="VSRR010001269">
    <property type="protein sequence ID" value="MPC23936.1"/>
    <property type="molecule type" value="Genomic_DNA"/>
</dbReference>
<dbReference type="PANTHER" id="PTHR24043:SF8">
    <property type="entry name" value="EGF-LIKE DOMAIN-CONTAINING PROTEIN"/>
    <property type="match status" value="1"/>
</dbReference>
<protein>
    <submittedName>
        <fullName evidence="2">Multiple epidermal growth factor-like domains protein 6</fullName>
    </submittedName>
</protein>
<dbReference type="PANTHER" id="PTHR24043">
    <property type="entry name" value="SCAVENGER RECEPTOR CLASS F"/>
    <property type="match status" value="1"/>
</dbReference>
<dbReference type="OrthoDB" id="6343957at2759"/>
<dbReference type="AlphaFoldDB" id="A0A5B7DSM9"/>
<comment type="caution">
    <text evidence="2">The sequence shown here is derived from an EMBL/GenBank/DDBJ whole genome shotgun (WGS) entry which is preliminary data.</text>
</comment>
<evidence type="ECO:0000313" key="3">
    <source>
        <dbReference type="Proteomes" id="UP000324222"/>
    </source>
</evidence>
<dbReference type="GO" id="GO:0005044">
    <property type="term" value="F:scavenger receptor activity"/>
    <property type="evidence" value="ECO:0007669"/>
    <property type="project" value="InterPro"/>
</dbReference>
<evidence type="ECO:0000313" key="2">
    <source>
        <dbReference type="EMBL" id="MPC23936.1"/>
    </source>
</evidence>
<sequence length="117" mass="12663">MNVICECLFHDLMTTIHSAADCAEGRWGDGCRQQCKCAGSSLCDPMSGECFCPAGLKGRKCRRECPRGRYGVDCKQVCSAPTAAKNATVVCTRATERPEYACVHQAGRGQIVPCKIK</sequence>
<dbReference type="Gene3D" id="2.170.300.10">
    <property type="entry name" value="Tie2 ligand-binding domain superfamily"/>
    <property type="match status" value="1"/>
</dbReference>